<evidence type="ECO:0000256" key="1">
    <source>
        <dbReference type="SAM" id="Phobius"/>
    </source>
</evidence>
<accession>A0A350H9R2</accession>
<feature type="signal peptide" evidence="2">
    <location>
        <begin position="1"/>
        <end position="19"/>
    </location>
</feature>
<gene>
    <name evidence="3" type="ORF">DCW38_03760</name>
</gene>
<name>A0A350H9R2_UNCW3</name>
<feature type="chain" id="PRO_5017031173" evidence="2">
    <location>
        <begin position="20"/>
        <end position="155"/>
    </location>
</feature>
<keyword evidence="2" id="KW-0732">Signal</keyword>
<protein>
    <submittedName>
        <fullName evidence="3">Uncharacterized protein</fullName>
    </submittedName>
</protein>
<evidence type="ECO:0000256" key="2">
    <source>
        <dbReference type="SAM" id="SignalP"/>
    </source>
</evidence>
<feature type="transmembrane region" description="Helical" evidence="1">
    <location>
        <begin position="127"/>
        <end position="147"/>
    </location>
</feature>
<dbReference type="Proteomes" id="UP000264062">
    <property type="component" value="Unassembled WGS sequence"/>
</dbReference>
<keyword evidence="1" id="KW-0472">Membrane</keyword>
<reference evidence="3 4" key="1">
    <citation type="journal article" date="2018" name="Nat. Biotechnol.">
        <title>A standardized bacterial taxonomy based on genome phylogeny substantially revises the tree of life.</title>
        <authorList>
            <person name="Parks D.H."/>
            <person name="Chuvochina M."/>
            <person name="Waite D.W."/>
            <person name="Rinke C."/>
            <person name="Skarshewski A."/>
            <person name="Chaumeil P.A."/>
            <person name="Hugenholtz P."/>
        </authorList>
    </citation>
    <scope>NUCLEOTIDE SEQUENCE [LARGE SCALE GENOMIC DNA]</scope>
    <source>
        <strain evidence="3">UBA9956</strain>
    </source>
</reference>
<organism evidence="3 4">
    <name type="scientific">candidate division WOR-3 bacterium</name>
    <dbReference type="NCBI Taxonomy" id="2052148"/>
    <lineage>
        <taxon>Bacteria</taxon>
        <taxon>Bacteria division WOR-3</taxon>
    </lineage>
</organism>
<evidence type="ECO:0000313" key="4">
    <source>
        <dbReference type="Proteomes" id="UP000264062"/>
    </source>
</evidence>
<proteinExistence type="predicted"/>
<keyword evidence="1" id="KW-1133">Transmembrane helix</keyword>
<comment type="caution">
    <text evidence="3">The sequence shown here is derived from an EMBL/GenBank/DDBJ whole genome shotgun (WGS) entry which is preliminary data.</text>
</comment>
<sequence>MFKKFIVFLIIVSSIIVMADDYNLFSHEEEKTDSIASDSTIIPNEKQVQNMYTMNSEEYMRGITDAKKDAQGSVLFCFSGCCLQLIGILLPYIINYDPPAEKLMGKSADYIMGYSKQYNSSMKNKNMINAIIGYLGNVGVLIFYYVFIMNSFLYY</sequence>
<evidence type="ECO:0000313" key="3">
    <source>
        <dbReference type="EMBL" id="HAV92278.1"/>
    </source>
</evidence>
<feature type="transmembrane region" description="Helical" evidence="1">
    <location>
        <begin position="73"/>
        <end position="94"/>
    </location>
</feature>
<dbReference type="AlphaFoldDB" id="A0A350H9R2"/>
<dbReference type="EMBL" id="DMZY01000112">
    <property type="protein sequence ID" value="HAV92278.1"/>
    <property type="molecule type" value="Genomic_DNA"/>
</dbReference>
<keyword evidence="1" id="KW-0812">Transmembrane</keyword>